<gene>
    <name evidence="1" type="ORF">ABV408_13655</name>
</gene>
<dbReference type="AlphaFoldDB" id="A0AB74UC66"/>
<reference evidence="1" key="1">
    <citation type="submission" date="2024-06" db="EMBL/GenBank/DDBJ databases">
        <title>Complete genome of Salinicola endophyticus HNIBRBA4755.</title>
        <authorList>
            <person name="Shin S.Y."/>
            <person name="Kang H."/>
            <person name="Song J."/>
        </authorList>
    </citation>
    <scope>NUCLEOTIDE SEQUENCE</scope>
    <source>
        <strain evidence="1">HNIBRBA4755</strain>
    </source>
</reference>
<evidence type="ECO:0000313" key="1">
    <source>
        <dbReference type="EMBL" id="XCJ78475.1"/>
    </source>
</evidence>
<dbReference type="EMBL" id="CP159578">
    <property type="protein sequence ID" value="XCJ78475.1"/>
    <property type="molecule type" value="Genomic_DNA"/>
</dbReference>
<dbReference type="SUPFAM" id="SSF46955">
    <property type="entry name" value="Putative DNA-binding domain"/>
    <property type="match status" value="1"/>
</dbReference>
<dbReference type="InterPro" id="IPR009061">
    <property type="entry name" value="DNA-bd_dom_put_sf"/>
</dbReference>
<name>A0AB74UC66_9GAMM</name>
<keyword evidence="1" id="KW-0238">DNA-binding</keyword>
<accession>A0AB74UC66</accession>
<dbReference type="RefSeq" id="WP_353979474.1">
    <property type="nucleotide sequence ID" value="NZ_CP159578.1"/>
</dbReference>
<sequence length="68" mass="7624">MEPSKSPQVPALVPLMTKERFADLSGLSLDTIEGHLRRGYLPSYKLGRHRMINIALLQAELLEGDDFS</sequence>
<proteinExistence type="predicted"/>
<protein>
    <submittedName>
        <fullName evidence="1">DNA-binding protein</fullName>
    </submittedName>
</protein>
<dbReference type="GO" id="GO:0003677">
    <property type="term" value="F:DNA binding"/>
    <property type="evidence" value="ECO:0007669"/>
    <property type="project" value="UniProtKB-KW"/>
</dbReference>
<organism evidence="1">
    <name type="scientific">Salinicola endophyticus</name>
    <dbReference type="NCBI Taxonomy" id="1949083"/>
    <lineage>
        <taxon>Bacteria</taxon>
        <taxon>Pseudomonadati</taxon>
        <taxon>Pseudomonadota</taxon>
        <taxon>Gammaproteobacteria</taxon>
        <taxon>Oceanospirillales</taxon>
        <taxon>Halomonadaceae</taxon>
        <taxon>Salinicola</taxon>
    </lineage>
</organism>